<feature type="region of interest" description="Disordered" evidence="1">
    <location>
        <begin position="287"/>
        <end position="306"/>
    </location>
</feature>
<evidence type="ECO:0000256" key="1">
    <source>
        <dbReference type="SAM" id="MobiDB-lite"/>
    </source>
</evidence>
<dbReference type="EMBL" id="OX459125">
    <property type="protein sequence ID" value="CAI9116142.1"/>
    <property type="molecule type" value="Genomic_DNA"/>
</dbReference>
<feature type="compositionally biased region" description="Basic and acidic residues" evidence="1">
    <location>
        <begin position="474"/>
        <end position="485"/>
    </location>
</feature>
<sequence length="533" mass="55940">MGEKSKKPRKNYVSEVDIATLLQRYNATTVLTLLQEVAQVQDYRIDWDFLAKKTTTGISNPREYQMIWRHLAYRDTLLDKVDNVTQPLDDDSDLECELEAFPAVSSDALAEAAACVKRWAIIRKRKVKQTVASSSQHAEAQIAANRAVNLALQDVVKSPPSIMSGTNGNSGQSTAAETSSAFTAKAAAQPDVVVAGQQSGLSKSRGAAPKKPTTKATLSPDSKLKAAAATKATISPDSMLKAAAFAAGARIATGSDAATLLKAAQSKNAHHIKPGVHFFRTGMGPKPLSAHSSSPGNPQAGGIQQVPGPTKMATPIIQPILAATAPGSTTAAQVKSATIPLSTSKVDGKAEEDSTSISTASTVKEQLVEHQAGVQLRRPNVQTKGEETSSPGTVLKDAPQDQGNLGTSIRDQLEGGQTLVLVKPSEEPTSGDKVSATADALIQPAQEGFSDAPSFDVAGSNGHVGQEATTKSEGTSKDNVEHASVEETFDNNEEISEIKNTTLNEEDPVPMDIDGNAGLKNVKEPEVQNGLPA</sequence>
<dbReference type="PANTHER" id="PTHR47206">
    <property type="entry name" value="HOMEODOMAIN-LIKE SUPERFAMILY PROTEIN"/>
    <property type="match status" value="1"/>
</dbReference>
<protein>
    <submittedName>
        <fullName evidence="2">OLC1v1017218C2</fullName>
    </submittedName>
</protein>
<gene>
    <name evidence="2" type="ORF">OLC1_LOCUS22513</name>
</gene>
<dbReference type="Proteomes" id="UP001161247">
    <property type="component" value="Chromosome 8"/>
</dbReference>
<evidence type="ECO:0000313" key="3">
    <source>
        <dbReference type="Proteomes" id="UP001161247"/>
    </source>
</evidence>
<organism evidence="2 3">
    <name type="scientific">Oldenlandia corymbosa var. corymbosa</name>
    <dbReference type="NCBI Taxonomy" id="529605"/>
    <lineage>
        <taxon>Eukaryota</taxon>
        <taxon>Viridiplantae</taxon>
        <taxon>Streptophyta</taxon>
        <taxon>Embryophyta</taxon>
        <taxon>Tracheophyta</taxon>
        <taxon>Spermatophyta</taxon>
        <taxon>Magnoliopsida</taxon>
        <taxon>eudicotyledons</taxon>
        <taxon>Gunneridae</taxon>
        <taxon>Pentapetalae</taxon>
        <taxon>asterids</taxon>
        <taxon>lamiids</taxon>
        <taxon>Gentianales</taxon>
        <taxon>Rubiaceae</taxon>
        <taxon>Rubioideae</taxon>
        <taxon>Spermacoceae</taxon>
        <taxon>Hedyotis-Oldenlandia complex</taxon>
        <taxon>Oldenlandia</taxon>
    </lineage>
</organism>
<feature type="compositionally biased region" description="Polar residues" evidence="1">
    <location>
        <begin position="380"/>
        <end position="392"/>
    </location>
</feature>
<feature type="region of interest" description="Disordered" evidence="1">
    <location>
        <begin position="461"/>
        <end position="533"/>
    </location>
</feature>
<dbReference type="AlphaFoldDB" id="A0AAV1E905"/>
<reference evidence="2" key="1">
    <citation type="submission" date="2023-03" db="EMBL/GenBank/DDBJ databases">
        <authorList>
            <person name="Julca I."/>
        </authorList>
    </citation>
    <scope>NUCLEOTIDE SEQUENCE</scope>
</reference>
<proteinExistence type="predicted"/>
<keyword evidence="3" id="KW-1185">Reference proteome</keyword>
<feature type="region of interest" description="Disordered" evidence="1">
    <location>
        <begin position="380"/>
        <end position="403"/>
    </location>
</feature>
<feature type="region of interest" description="Disordered" evidence="1">
    <location>
        <begin position="196"/>
        <end position="223"/>
    </location>
</feature>
<dbReference type="PANTHER" id="PTHR47206:SF1">
    <property type="entry name" value="HOMEODOMAIN-LIKE SUPERFAMILY PROTEIN"/>
    <property type="match status" value="1"/>
</dbReference>
<accession>A0AAV1E905</accession>
<evidence type="ECO:0000313" key="2">
    <source>
        <dbReference type="EMBL" id="CAI9116142.1"/>
    </source>
</evidence>
<name>A0AAV1E905_OLDCO</name>